<dbReference type="GO" id="GO:0033149">
    <property type="term" value="F:FFAT motif binding"/>
    <property type="evidence" value="ECO:0007669"/>
    <property type="project" value="TreeGrafter"/>
</dbReference>
<dbReference type="Gene3D" id="2.60.40.10">
    <property type="entry name" value="Immunoglobulins"/>
    <property type="match status" value="1"/>
</dbReference>
<dbReference type="GO" id="GO:0007009">
    <property type="term" value="P:plasma membrane organization"/>
    <property type="evidence" value="ECO:0007669"/>
    <property type="project" value="UniProtKB-ARBA"/>
</dbReference>
<dbReference type="GO" id="GO:0140506">
    <property type="term" value="F:endoplasmic reticulum-autophagosome adaptor activity"/>
    <property type="evidence" value="ECO:0007669"/>
    <property type="project" value="UniProtKB-ARBA"/>
</dbReference>
<dbReference type="GO" id="GO:1902647">
    <property type="term" value="P:negative regulation of 1-phosphatidyl-1D-myo-inositol 4,5-bisphosphate biosynthetic process"/>
    <property type="evidence" value="ECO:0007669"/>
    <property type="project" value="UniProtKB-ARBA"/>
</dbReference>
<reference evidence="9 10" key="1">
    <citation type="submission" date="2023-08" db="EMBL/GenBank/DDBJ databases">
        <title>Black Yeasts Isolated from many extreme environments.</title>
        <authorList>
            <person name="Coleine C."/>
            <person name="Stajich J.E."/>
            <person name="Selbmann L."/>
        </authorList>
    </citation>
    <scope>NUCLEOTIDE SEQUENCE [LARGE SCALE GENOMIC DNA]</scope>
    <source>
        <strain evidence="9 10">CCFEE 5910</strain>
    </source>
</reference>
<keyword evidence="3 7" id="KW-0812">Transmembrane</keyword>
<comment type="similarity">
    <text evidence="2">Belongs to the VAMP-associated protein (VAP) (TC 9.B.17) family.</text>
</comment>
<dbReference type="EMBL" id="JAVRRJ010000004">
    <property type="protein sequence ID" value="KAK5085641.1"/>
    <property type="molecule type" value="Genomic_DNA"/>
</dbReference>
<evidence type="ECO:0000256" key="4">
    <source>
        <dbReference type="ARBA" id="ARBA00022989"/>
    </source>
</evidence>
<gene>
    <name evidence="9" type="primary">SCS2</name>
    <name evidence="9" type="ORF">LTR05_004928</name>
</gene>
<dbReference type="GO" id="GO:0061817">
    <property type="term" value="P:endoplasmic reticulum-plasma membrane tethering"/>
    <property type="evidence" value="ECO:0007669"/>
    <property type="project" value="UniProtKB-ARBA"/>
</dbReference>
<name>A0AAN7SZR5_9EURO</name>
<dbReference type="GO" id="GO:0160214">
    <property type="term" value="F:endoplasmic reticulum-plasma membrane adaptor activity"/>
    <property type="evidence" value="ECO:0007669"/>
    <property type="project" value="UniProtKB-ARBA"/>
</dbReference>
<dbReference type="InterPro" id="IPR008962">
    <property type="entry name" value="PapD-like_sf"/>
</dbReference>
<dbReference type="AlphaFoldDB" id="A0AAN7SZR5"/>
<evidence type="ECO:0000313" key="10">
    <source>
        <dbReference type="Proteomes" id="UP001309876"/>
    </source>
</evidence>
<dbReference type="Pfam" id="PF00635">
    <property type="entry name" value="Motile_Sperm"/>
    <property type="match status" value="1"/>
</dbReference>
<evidence type="ECO:0000259" key="8">
    <source>
        <dbReference type="PROSITE" id="PS50202"/>
    </source>
</evidence>
<dbReference type="InterPro" id="IPR000535">
    <property type="entry name" value="MSP_dom"/>
</dbReference>
<dbReference type="SUPFAM" id="SSF49354">
    <property type="entry name" value="PapD-like"/>
    <property type="match status" value="1"/>
</dbReference>
<dbReference type="GO" id="GO:0051685">
    <property type="term" value="P:maintenance of ER location"/>
    <property type="evidence" value="ECO:0007669"/>
    <property type="project" value="UniProtKB-ARBA"/>
</dbReference>
<feature type="region of interest" description="Disordered" evidence="6">
    <location>
        <begin position="135"/>
        <end position="170"/>
    </location>
</feature>
<accession>A0AAN7SZR5</accession>
<protein>
    <submittedName>
        <fullName evidence="9">Phosphatidylinositol-binding protein scs2</fullName>
    </submittedName>
</protein>
<dbReference type="PIRSF" id="PIRSF019693">
    <property type="entry name" value="VAMP-associated"/>
    <property type="match status" value="1"/>
</dbReference>
<dbReference type="GO" id="GO:0160219">
    <property type="term" value="C:cortical endoplasmic reticulum membrane"/>
    <property type="evidence" value="ECO:0007669"/>
    <property type="project" value="UniProtKB-ARBA"/>
</dbReference>
<feature type="transmembrane region" description="Helical" evidence="7">
    <location>
        <begin position="253"/>
        <end position="272"/>
    </location>
</feature>
<dbReference type="InterPro" id="IPR016763">
    <property type="entry name" value="VAP"/>
</dbReference>
<comment type="caution">
    <text evidence="9">The sequence shown here is derived from an EMBL/GenBank/DDBJ whole genome shotgun (WGS) entry which is preliminary data.</text>
</comment>
<dbReference type="GO" id="GO:0005886">
    <property type="term" value="C:plasma membrane"/>
    <property type="evidence" value="ECO:0007669"/>
    <property type="project" value="TreeGrafter"/>
</dbReference>
<sequence>MSVDLVPEELGFRRPFSHEVSQVLRITNNNSTPVAFKVKTTAPKQYCVRPNSGLVRPHDAVEVQVLLQAMKEDPPLDARCRDKFLVQSVQVDETDENNVAALWSNIERTAKGSIQEKKIRVQFLQAGSGYDAPHVNGGLASTSEEQPPAYAASSYGSPGPASDVKSTSGTTSVNRAVTAAAETTSNTASSAAASVSNAIPRSQDDVNAQLASARAQITELTNQLADPQVRQRKIAETQEKVQQVVQQAQNTGVPLQIVALLCLASFLIAYLFF</sequence>
<dbReference type="InterPro" id="IPR013783">
    <property type="entry name" value="Ig-like_fold"/>
</dbReference>
<organism evidence="9 10">
    <name type="scientific">Lithohypha guttulata</name>
    <dbReference type="NCBI Taxonomy" id="1690604"/>
    <lineage>
        <taxon>Eukaryota</taxon>
        <taxon>Fungi</taxon>
        <taxon>Dikarya</taxon>
        <taxon>Ascomycota</taxon>
        <taxon>Pezizomycotina</taxon>
        <taxon>Eurotiomycetes</taxon>
        <taxon>Chaetothyriomycetidae</taxon>
        <taxon>Chaetothyriales</taxon>
        <taxon>Trichomeriaceae</taxon>
        <taxon>Lithohypha</taxon>
    </lineage>
</organism>
<keyword evidence="5 7" id="KW-0472">Membrane</keyword>
<evidence type="ECO:0000313" key="9">
    <source>
        <dbReference type="EMBL" id="KAK5085641.1"/>
    </source>
</evidence>
<dbReference type="PROSITE" id="PS50202">
    <property type="entry name" value="MSP"/>
    <property type="match status" value="1"/>
</dbReference>
<evidence type="ECO:0000256" key="7">
    <source>
        <dbReference type="SAM" id="Phobius"/>
    </source>
</evidence>
<feature type="compositionally biased region" description="Low complexity" evidence="6">
    <location>
        <begin position="147"/>
        <end position="162"/>
    </location>
</feature>
<dbReference type="Proteomes" id="UP001309876">
    <property type="component" value="Unassembled WGS sequence"/>
</dbReference>
<evidence type="ECO:0000256" key="3">
    <source>
        <dbReference type="ARBA" id="ARBA00022692"/>
    </source>
</evidence>
<proteinExistence type="inferred from homology"/>
<keyword evidence="4 7" id="KW-1133">Transmembrane helix</keyword>
<evidence type="ECO:0000256" key="2">
    <source>
        <dbReference type="ARBA" id="ARBA00008932"/>
    </source>
</evidence>
<dbReference type="GO" id="GO:0001786">
    <property type="term" value="F:phosphatidylserine binding"/>
    <property type="evidence" value="ECO:0007669"/>
    <property type="project" value="UniProtKB-ARBA"/>
</dbReference>
<keyword evidence="10" id="KW-1185">Reference proteome</keyword>
<dbReference type="GO" id="GO:0035091">
    <property type="term" value="F:phosphatidylinositol binding"/>
    <property type="evidence" value="ECO:0007669"/>
    <property type="project" value="UniProtKB-ARBA"/>
</dbReference>
<comment type="subcellular location">
    <subcellularLocation>
        <location evidence="1">Endoplasmic reticulum membrane</location>
        <topology evidence="1">Single-pass type IV membrane protein</topology>
    </subcellularLocation>
</comment>
<dbReference type="FunFam" id="2.60.40.10:FF:000813">
    <property type="entry name" value="Vesicle-associated protein 1-1"/>
    <property type="match status" value="1"/>
</dbReference>
<evidence type="ECO:0000256" key="5">
    <source>
        <dbReference type="ARBA" id="ARBA00023136"/>
    </source>
</evidence>
<evidence type="ECO:0000256" key="6">
    <source>
        <dbReference type="SAM" id="MobiDB-lite"/>
    </source>
</evidence>
<feature type="domain" description="MSP" evidence="8">
    <location>
        <begin position="2"/>
        <end position="124"/>
    </location>
</feature>
<dbReference type="GO" id="GO:0090158">
    <property type="term" value="P:endoplasmic reticulum membrane organization"/>
    <property type="evidence" value="ECO:0007669"/>
    <property type="project" value="TreeGrafter"/>
</dbReference>
<dbReference type="GO" id="GO:0061709">
    <property type="term" value="P:reticulophagy"/>
    <property type="evidence" value="ECO:0007669"/>
    <property type="project" value="UniProtKB-ARBA"/>
</dbReference>
<dbReference type="PANTHER" id="PTHR10809">
    <property type="entry name" value="VESICLE-ASSOCIATED MEMBRANE PROTEIN-ASSOCIATED PROTEIN"/>
    <property type="match status" value="1"/>
</dbReference>
<dbReference type="PANTHER" id="PTHR10809:SF6">
    <property type="entry name" value="AT11025P-RELATED"/>
    <property type="match status" value="1"/>
</dbReference>
<evidence type="ECO:0000256" key="1">
    <source>
        <dbReference type="ARBA" id="ARBA00004163"/>
    </source>
</evidence>